<dbReference type="EMBL" id="CAADRP010002151">
    <property type="protein sequence ID" value="VFU62144.1"/>
    <property type="molecule type" value="Genomic_DNA"/>
</dbReference>
<protein>
    <submittedName>
        <fullName evidence="1">Uncharacterized protein</fullName>
    </submittedName>
</protein>
<accession>A0A6N2N852</accession>
<evidence type="ECO:0000313" key="1">
    <source>
        <dbReference type="EMBL" id="VFU62144.1"/>
    </source>
</evidence>
<proteinExistence type="predicted"/>
<reference evidence="1" key="1">
    <citation type="submission" date="2019-03" db="EMBL/GenBank/DDBJ databases">
        <authorList>
            <person name="Mank J."/>
            <person name="Almeida P."/>
        </authorList>
    </citation>
    <scope>NUCLEOTIDE SEQUENCE</scope>
    <source>
        <strain evidence="1">78183</strain>
    </source>
</reference>
<dbReference type="AlphaFoldDB" id="A0A6N2N852"/>
<organism evidence="1">
    <name type="scientific">Salix viminalis</name>
    <name type="common">Common osier</name>
    <name type="synonym">Basket willow</name>
    <dbReference type="NCBI Taxonomy" id="40686"/>
    <lineage>
        <taxon>Eukaryota</taxon>
        <taxon>Viridiplantae</taxon>
        <taxon>Streptophyta</taxon>
        <taxon>Embryophyta</taxon>
        <taxon>Tracheophyta</taxon>
        <taxon>Spermatophyta</taxon>
        <taxon>Magnoliopsida</taxon>
        <taxon>eudicotyledons</taxon>
        <taxon>Gunneridae</taxon>
        <taxon>Pentapetalae</taxon>
        <taxon>rosids</taxon>
        <taxon>fabids</taxon>
        <taxon>Malpighiales</taxon>
        <taxon>Salicaceae</taxon>
        <taxon>Saliceae</taxon>
        <taxon>Salix</taxon>
    </lineage>
</organism>
<name>A0A6N2N852_SALVM</name>
<sequence>MKVVVLPSSSEGSRFCGLAACNQVSSSSGLSLSASPLCLWGEKLCVYLFMHDVTVHGGQLLCLPRLRRPENISR</sequence>
<gene>
    <name evidence="1" type="ORF">SVIM_LOCUS468609</name>
</gene>